<dbReference type="PANTHER" id="PTHR43697">
    <property type="entry name" value="SERYL-TRNA SYNTHETASE"/>
    <property type="match status" value="1"/>
</dbReference>
<comment type="subcellular location">
    <subcellularLocation>
        <location evidence="1 12">Cytoplasm</location>
    </subcellularLocation>
</comment>
<dbReference type="SUPFAM" id="SSF55681">
    <property type="entry name" value="Class II aaRS and biotin synthetases"/>
    <property type="match status" value="1"/>
</dbReference>
<dbReference type="GO" id="GO:0006434">
    <property type="term" value="P:seryl-tRNA aminoacylation"/>
    <property type="evidence" value="ECO:0007669"/>
    <property type="project" value="UniProtKB-UniRule"/>
</dbReference>
<dbReference type="RefSeq" id="WP_198684788.1">
    <property type="nucleotide sequence ID" value="NZ_JAEIJD010000001.1"/>
</dbReference>
<feature type="binding site" evidence="12 14">
    <location>
        <begin position="349"/>
        <end position="352"/>
    </location>
    <ligand>
        <name>ATP</name>
        <dbReference type="ChEBI" id="CHEBI:30616"/>
    </ligand>
</feature>
<protein>
    <recommendedName>
        <fullName evidence="12">Serine--tRNA ligase</fullName>
        <ecNumber evidence="12">6.1.1.11</ecNumber>
    </recommendedName>
    <alternativeName>
        <fullName evidence="12">Seryl-tRNA synthetase</fullName>
        <shortName evidence="12">SerRS</shortName>
    </alternativeName>
    <alternativeName>
        <fullName evidence="12">Seryl-tRNA(Ser/Sec) synthetase</fullName>
    </alternativeName>
</protein>
<evidence type="ECO:0000256" key="4">
    <source>
        <dbReference type="ARBA" id="ARBA00022490"/>
    </source>
</evidence>
<dbReference type="InterPro" id="IPR010978">
    <property type="entry name" value="tRNA-bd_arm"/>
</dbReference>
<dbReference type="HAMAP" id="MF_00176">
    <property type="entry name" value="Ser_tRNA_synth_type1"/>
    <property type="match status" value="1"/>
</dbReference>
<feature type="binding site" evidence="13">
    <location>
        <position position="231"/>
    </location>
    <ligand>
        <name>L-serine</name>
        <dbReference type="ChEBI" id="CHEBI:33384"/>
    </ligand>
</feature>
<evidence type="ECO:0000256" key="3">
    <source>
        <dbReference type="ARBA" id="ARBA00010728"/>
    </source>
</evidence>
<proteinExistence type="inferred from homology"/>
<comment type="pathway">
    <text evidence="2 12">Aminoacyl-tRNA biosynthesis; selenocysteinyl-tRNA(Sec) biosynthesis; L-seryl-tRNA(Sec) from L-serine and tRNA(Sec): step 1/1.</text>
</comment>
<gene>
    <name evidence="12 18" type="primary">serS</name>
    <name evidence="18" type="ORF">JAO82_00695</name>
</gene>
<dbReference type="GO" id="GO:0016260">
    <property type="term" value="P:selenocysteine biosynthetic process"/>
    <property type="evidence" value="ECO:0007669"/>
    <property type="project" value="UniProtKB-UniRule"/>
</dbReference>
<evidence type="ECO:0000256" key="13">
    <source>
        <dbReference type="PIRSR" id="PIRSR001529-1"/>
    </source>
</evidence>
<dbReference type="InterPro" id="IPR042103">
    <property type="entry name" value="SerRS_1_N_sf"/>
</dbReference>
<keyword evidence="4 12" id="KW-0963">Cytoplasm</keyword>
<evidence type="ECO:0000256" key="6">
    <source>
        <dbReference type="ARBA" id="ARBA00022741"/>
    </source>
</evidence>
<dbReference type="GO" id="GO:0005737">
    <property type="term" value="C:cytoplasm"/>
    <property type="evidence" value="ECO:0007669"/>
    <property type="project" value="UniProtKB-SubCell"/>
</dbReference>
<feature type="binding site" evidence="12 13">
    <location>
        <position position="285"/>
    </location>
    <ligand>
        <name>L-serine</name>
        <dbReference type="ChEBI" id="CHEBI:33384"/>
    </ligand>
</feature>
<keyword evidence="19" id="KW-1185">Reference proteome</keyword>
<evidence type="ECO:0000313" key="18">
    <source>
        <dbReference type="EMBL" id="MBI6628386.1"/>
    </source>
</evidence>
<dbReference type="InterPro" id="IPR015866">
    <property type="entry name" value="Ser-tRNA-synth_1_N"/>
</dbReference>
<evidence type="ECO:0000256" key="8">
    <source>
        <dbReference type="ARBA" id="ARBA00022917"/>
    </source>
</evidence>
<evidence type="ECO:0000256" key="9">
    <source>
        <dbReference type="ARBA" id="ARBA00023146"/>
    </source>
</evidence>
<keyword evidence="6 12" id="KW-0547">Nucleotide-binding</keyword>
<dbReference type="InterPro" id="IPR002317">
    <property type="entry name" value="Ser-tRNA-ligase_type_1"/>
</dbReference>
<feature type="binding site" evidence="13">
    <location>
        <position position="383"/>
    </location>
    <ligand>
        <name>L-serine</name>
        <dbReference type="ChEBI" id="CHEBI:33384"/>
    </ligand>
</feature>
<keyword evidence="8 12" id="KW-0648">Protein biosynthesis</keyword>
<dbReference type="EMBL" id="JAEIJD010000001">
    <property type="protein sequence ID" value="MBI6628386.1"/>
    <property type="molecule type" value="Genomic_DNA"/>
</dbReference>
<comment type="function">
    <text evidence="12">Catalyzes the attachment of serine to tRNA(Ser). Is also able to aminoacylate tRNA(Sec) with serine, to form the misacylated tRNA L-seryl-tRNA(Sec), which will be further converted into selenocysteinyl-tRNA(Sec).</text>
</comment>
<keyword evidence="15" id="KW-0175">Coiled coil</keyword>
<dbReference type="InterPro" id="IPR033729">
    <property type="entry name" value="SerRS_core"/>
</dbReference>
<accession>A0A934HP37</accession>
<evidence type="ECO:0000256" key="1">
    <source>
        <dbReference type="ARBA" id="ARBA00004496"/>
    </source>
</evidence>
<dbReference type="NCBIfam" id="TIGR00414">
    <property type="entry name" value="serS"/>
    <property type="match status" value="1"/>
</dbReference>
<dbReference type="InterPro" id="IPR002314">
    <property type="entry name" value="aa-tRNA-synt_IIb"/>
</dbReference>
<evidence type="ECO:0000313" key="19">
    <source>
        <dbReference type="Proteomes" id="UP000613255"/>
    </source>
</evidence>
<dbReference type="PANTHER" id="PTHR43697:SF1">
    <property type="entry name" value="SERINE--TRNA LIGASE"/>
    <property type="match status" value="1"/>
</dbReference>
<feature type="binding site" evidence="12">
    <location>
        <begin position="231"/>
        <end position="233"/>
    </location>
    <ligand>
        <name>L-serine</name>
        <dbReference type="ChEBI" id="CHEBI:33384"/>
    </ligand>
</feature>
<dbReference type="PRINTS" id="PR00981">
    <property type="entry name" value="TRNASYNTHSER"/>
</dbReference>
<reference evidence="18" key="1">
    <citation type="submission" date="2020-12" db="EMBL/GenBank/DDBJ databases">
        <title>Pontibaca salina gen. nov., sp. nov., isolated from marine sediment.</title>
        <authorList>
            <person name="Bo J."/>
            <person name="Wang S."/>
            <person name="Song X."/>
            <person name="Du Z."/>
        </authorList>
    </citation>
    <scope>NUCLEOTIDE SEQUENCE</scope>
    <source>
        <strain evidence="18">S1109L</strain>
    </source>
</reference>
<dbReference type="Pfam" id="PF00587">
    <property type="entry name" value="tRNA-synt_2b"/>
    <property type="match status" value="1"/>
</dbReference>
<dbReference type="InterPro" id="IPR006195">
    <property type="entry name" value="aa-tRNA-synth_II"/>
</dbReference>
<feature type="binding site" evidence="13">
    <location>
        <position position="262"/>
    </location>
    <ligand>
        <name>L-serine</name>
        <dbReference type="ChEBI" id="CHEBI:33384"/>
    </ligand>
</feature>
<dbReference type="PIRSF" id="PIRSF001529">
    <property type="entry name" value="Ser-tRNA-synth_IIa"/>
    <property type="match status" value="1"/>
</dbReference>
<sequence length="430" mass="46996">MHDIRAIREAPAEFDAALARRGEASVAADLLELDAQRRARISAAESAQAEQNKASKDAGAAKAKGNETEFQRLRALVSDKKAEIAAMQDEARKLDAELSKRLAGIPNLPAEDVPDGNDEADNVEVNRWGSPRDFGFTPKEHFEIAGVAPSMDFETAAQLSGSRFVLLSGAVARIHRALAQFMLDTHVDENGLTEVNGPVLVRPEAMFGTGQLPKFGEDSYETTNGWWLIPTSEVTLTNIVGDAIVEESYLPRRYTAHSLCFRSEAGSAGKDTRGMLRQHQFEKVEMVSITRPEDSEAEHKRMLRCGEDLLERLEIPYRTVVLCTGDMGFGARRTYDIEAWLPGQNAYREISSVSSTGDFQARRMNARFRREGGGKPEFVHTLNGSGLAVGRCLIAVLENGQQEDGSVTLPSALLPYLGGKSTLSASGELI</sequence>
<evidence type="ECO:0000256" key="14">
    <source>
        <dbReference type="PIRSR" id="PIRSR001529-2"/>
    </source>
</evidence>
<dbReference type="Proteomes" id="UP000613255">
    <property type="component" value="Unassembled WGS sequence"/>
</dbReference>
<comment type="similarity">
    <text evidence="3 12">Belongs to the class-II aminoacyl-tRNA synthetase family. Type-1 seryl-tRNA synthetase subfamily.</text>
</comment>
<evidence type="ECO:0000259" key="17">
    <source>
        <dbReference type="PROSITE" id="PS50862"/>
    </source>
</evidence>
<feature type="binding site" evidence="12">
    <location>
        <position position="385"/>
    </location>
    <ligand>
        <name>L-serine</name>
        <dbReference type="ChEBI" id="CHEBI:33384"/>
    </ligand>
</feature>
<feature type="domain" description="Aminoacyl-transfer RNA synthetases class-II family profile" evidence="17">
    <location>
        <begin position="173"/>
        <end position="410"/>
    </location>
</feature>
<evidence type="ECO:0000256" key="5">
    <source>
        <dbReference type="ARBA" id="ARBA00022598"/>
    </source>
</evidence>
<feature type="coiled-coil region" evidence="15">
    <location>
        <begin position="70"/>
        <end position="97"/>
    </location>
</feature>
<keyword evidence="7 12" id="KW-0067">ATP-binding</keyword>
<evidence type="ECO:0000256" key="10">
    <source>
        <dbReference type="ARBA" id="ARBA00047929"/>
    </source>
</evidence>
<feature type="region of interest" description="Disordered" evidence="16">
    <location>
        <begin position="44"/>
        <end position="66"/>
    </location>
</feature>
<dbReference type="Gene3D" id="3.30.930.10">
    <property type="entry name" value="Bira Bifunctional Protein, Domain 2"/>
    <property type="match status" value="1"/>
</dbReference>
<comment type="domain">
    <text evidence="12">Consists of two distinct domains, a catalytic core and a N-terminal extension that is involved in tRNA binding.</text>
</comment>
<dbReference type="GO" id="GO:0004828">
    <property type="term" value="F:serine-tRNA ligase activity"/>
    <property type="evidence" value="ECO:0007669"/>
    <property type="project" value="UniProtKB-UniRule"/>
</dbReference>
<comment type="caution">
    <text evidence="18">The sequence shown here is derived from an EMBL/GenBank/DDBJ whole genome shotgun (WGS) entry which is preliminary data.</text>
</comment>
<dbReference type="GO" id="GO:0005524">
    <property type="term" value="F:ATP binding"/>
    <property type="evidence" value="ECO:0007669"/>
    <property type="project" value="UniProtKB-UniRule"/>
</dbReference>
<dbReference type="CDD" id="cd00770">
    <property type="entry name" value="SerRS_core"/>
    <property type="match status" value="1"/>
</dbReference>
<comment type="catalytic activity">
    <reaction evidence="11 12">
        <text>tRNA(Ser) + L-serine + ATP = L-seryl-tRNA(Ser) + AMP + diphosphate + H(+)</text>
        <dbReference type="Rhea" id="RHEA:12292"/>
        <dbReference type="Rhea" id="RHEA-COMP:9669"/>
        <dbReference type="Rhea" id="RHEA-COMP:9703"/>
        <dbReference type="ChEBI" id="CHEBI:15378"/>
        <dbReference type="ChEBI" id="CHEBI:30616"/>
        <dbReference type="ChEBI" id="CHEBI:33019"/>
        <dbReference type="ChEBI" id="CHEBI:33384"/>
        <dbReference type="ChEBI" id="CHEBI:78442"/>
        <dbReference type="ChEBI" id="CHEBI:78533"/>
        <dbReference type="ChEBI" id="CHEBI:456215"/>
        <dbReference type="EC" id="6.1.1.11"/>
    </reaction>
</comment>
<dbReference type="PROSITE" id="PS50862">
    <property type="entry name" value="AA_TRNA_LIGASE_II"/>
    <property type="match status" value="1"/>
</dbReference>
<evidence type="ECO:0000256" key="16">
    <source>
        <dbReference type="SAM" id="MobiDB-lite"/>
    </source>
</evidence>
<keyword evidence="9 12" id="KW-0030">Aminoacyl-tRNA synthetase</keyword>
<evidence type="ECO:0000256" key="11">
    <source>
        <dbReference type="ARBA" id="ARBA00048823"/>
    </source>
</evidence>
<evidence type="ECO:0000256" key="15">
    <source>
        <dbReference type="SAM" id="Coils"/>
    </source>
</evidence>
<organism evidence="18 19">
    <name type="scientific">Pontibaca salina</name>
    <dbReference type="NCBI Taxonomy" id="2795731"/>
    <lineage>
        <taxon>Bacteria</taxon>
        <taxon>Pseudomonadati</taxon>
        <taxon>Pseudomonadota</taxon>
        <taxon>Alphaproteobacteria</taxon>
        <taxon>Rhodobacterales</taxon>
        <taxon>Roseobacteraceae</taxon>
        <taxon>Pontibaca</taxon>
    </lineage>
</organism>
<comment type="caution">
    <text evidence="12">Lacks conserved residue(s) required for the propagation of feature annotation.</text>
</comment>
<comment type="catalytic activity">
    <reaction evidence="10 12">
        <text>tRNA(Sec) + L-serine + ATP = L-seryl-tRNA(Sec) + AMP + diphosphate + H(+)</text>
        <dbReference type="Rhea" id="RHEA:42580"/>
        <dbReference type="Rhea" id="RHEA-COMP:9742"/>
        <dbReference type="Rhea" id="RHEA-COMP:10128"/>
        <dbReference type="ChEBI" id="CHEBI:15378"/>
        <dbReference type="ChEBI" id="CHEBI:30616"/>
        <dbReference type="ChEBI" id="CHEBI:33019"/>
        <dbReference type="ChEBI" id="CHEBI:33384"/>
        <dbReference type="ChEBI" id="CHEBI:78442"/>
        <dbReference type="ChEBI" id="CHEBI:78533"/>
        <dbReference type="ChEBI" id="CHEBI:456215"/>
        <dbReference type="EC" id="6.1.1.11"/>
    </reaction>
</comment>
<dbReference type="Gene3D" id="1.10.287.40">
    <property type="entry name" value="Serine-tRNA synthetase, tRNA binding domain"/>
    <property type="match status" value="1"/>
</dbReference>
<comment type="subunit">
    <text evidence="12">Homodimer. The tRNA molecule binds across the dimer.</text>
</comment>
<dbReference type="EC" id="6.1.1.11" evidence="12"/>
<evidence type="ECO:0000256" key="2">
    <source>
        <dbReference type="ARBA" id="ARBA00005045"/>
    </source>
</evidence>
<dbReference type="AlphaFoldDB" id="A0A934HP37"/>
<name>A0A934HP37_9RHOB</name>
<dbReference type="SUPFAM" id="SSF46589">
    <property type="entry name" value="tRNA-binding arm"/>
    <property type="match status" value="1"/>
</dbReference>
<evidence type="ECO:0000256" key="12">
    <source>
        <dbReference type="HAMAP-Rule" id="MF_00176"/>
    </source>
</evidence>
<evidence type="ECO:0000256" key="7">
    <source>
        <dbReference type="ARBA" id="ARBA00022840"/>
    </source>
</evidence>
<dbReference type="InterPro" id="IPR045864">
    <property type="entry name" value="aa-tRNA-synth_II/BPL/LPL"/>
</dbReference>
<feature type="binding site" evidence="12 14">
    <location>
        <begin position="262"/>
        <end position="264"/>
    </location>
    <ligand>
        <name>ATP</name>
        <dbReference type="ChEBI" id="CHEBI:30616"/>
    </ligand>
</feature>
<keyword evidence="5 12" id="KW-0436">Ligase</keyword>
<dbReference type="Pfam" id="PF02403">
    <property type="entry name" value="Seryl_tRNA_N"/>
    <property type="match status" value="1"/>
</dbReference>